<protein>
    <submittedName>
        <fullName evidence="4">Alpha-amylase</fullName>
    </submittedName>
</protein>
<organism evidence="4 5">
    <name type="scientific">Paenibacillus glucanolyticus</name>
    <dbReference type="NCBI Taxonomy" id="59843"/>
    <lineage>
        <taxon>Bacteria</taxon>
        <taxon>Bacillati</taxon>
        <taxon>Bacillota</taxon>
        <taxon>Bacilli</taxon>
        <taxon>Bacillales</taxon>
        <taxon>Paenibacillaceae</taxon>
        <taxon>Paenibacillus</taxon>
    </lineage>
</organism>
<name>A0A163MF45_9BACL</name>
<dbReference type="Pfam" id="PF21307">
    <property type="entry name" value="Glyco_hydro_95_C"/>
    <property type="match status" value="1"/>
</dbReference>
<keyword evidence="5" id="KW-1185">Reference proteome</keyword>
<evidence type="ECO:0000259" key="2">
    <source>
        <dbReference type="Pfam" id="PF21307"/>
    </source>
</evidence>
<dbReference type="InterPro" id="IPR054363">
    <property type="entry name" value="GH95_cat"/>
</dbReference>
<feature type="domain" description="Glycosyl hydrolase family 95 catalytic" evidence="3">
    <location>
        <begin position="289"/>
        <end position="697"/>
    </location>
</feature>
<dbReference type="InterPro" id="IPR012341">
    <property type="entry name" value="6hp_glycosidase-like_sf"/>
</dbReference>
<dbReference type="InterPro" id="IPR049053">
    <property type="entry name" value="AFCA-like_C"/>
</dbReference>
<dbReference type="GO" id="GO:0005975">
    <property type="term" value="P:carbohydrate metabolic process"/>
    <property type="evidence" value="ECO:0007669"/>
    <property type="project" value="InterPro"/>
</dbReference>
<dbReference type="Pfam" id="PF22124">
    <property type="entry name" value="Glyco_hydro_95_cat"/>
    <property type="match status" value="1"/>
</dbReference>
<dbReference type="InterPro" id="IPR008928">
    <property type="entry name" value="6-hairpin_glycosidase_sf"/>
</dbReference>
<dbReference type="InterPro" id="IPR016518">
    <property type="entry name" value="Alpha-L-fucosidase"/>
</dbReference>
<dbReference type="PIRSF" id="PIRSF007663">
    <property type="entry name" value="UCP007663"/>
    <property type="match status" value="1"/>
</dbReference>
<accession>A0A163MF45</accession>
<dbReference type="AlphaFoldDB" id="A0A163MF45"/>
<dbReference type="Pfam" id="PF14498">
    <property type="entry name" value="Glyco_hyd_65N_2"/>
    <property type="match status" value="1"/>
</dbReference>
<dbReference type="InterPro" id="IPR027414">
    <property type="entry name" value="GH95_N_dom"/>
</dbReference>
<dbReference type="Gene3D" id="2.70.98.50">
    <property type="entry name" value="putative glycoside hydrolase family protein from bacillus halodurans"/>
    <property type="match status" value="1"/>
</dbReference>
<dbReference type="PANTHER" id="PTHR31084:SF0">
    <property type="entry name" value="ALPHA-L-FUCOSIDASE 2"/>
    <property type="match status" value="1"/>
</dbReference>
<dbReference type="EMBL" id="LWMH01000001">
    <property type="protein sequence ID" value="KZS49003.1"/>
    <property type="molecule type" value="Genomic_DNA"/>
</dbReference>
<dbReference type="Proteomes" id="UP000076796">
    <property type="component" value="Unassembled WGS sequence"/>
</dbReference>
<gene>
    <name evidence="4" type="ORF">AWU65_05810</name>
</gene>
<feature type="domain" description="Glycosyl hydrolase family 95 N-terminal" evidence="1">
    <location>
        <begin position="11"/>
        <end position="261"/>
    </location>
</feature>
<evidence type="ECO:0000313" key="4">
    <source>
        <dbReference type="EMBL" id="KZS49003.1"/>
    </source>
</evidence>
<feature type="domain" description="Alpha fucosidase A-like C-terminal" evidence="2">
    <location>
        <begin position="699"/>
        <end position="789"/>
    </location>
</feature>
<evidence type="ECO:0000259" key="1">
    <source>
        <dbReference type="Pfam" id="PF14498"/>
    </source>
</evidence>
<dbReference type="PANTHER" id="PTHR31084">
    <property type="entry name" value="ALPHA-L-FUCOSIDASE 2"/>
    <property type="match status" value="1"/>
</dbReference>
<evidence type="ECO:0000259" key="3">
    <source>
        <dbReference type="Pfam" id="PF22124"/>
    </source>
</evidence>
<dbReference type="SUPFAM" id="SSF48208">
    <property type="entry name" value="Six-hairpin glycosidases"/>
    <property type="match status" value="1"/>
</dbReference>
<proteinExistence type="predicted"/>
<reference evidence="4" key="1">
    <citation type="journal article" date="2016" name="Genome Announc.">
        <title>Draft genomes of two strains of Paenibacillus glucanolyticus with capability to degrade lignocellulose.</title>
        <authorList>
            <person name="Mathews S.L."/>
            <person name="Pawlak J."/>
            <person name="Grunden A.M."/>
        </authorList>
    </citation>
    <scope>NUCLEOTIDE SEQUENCE [LARGE SCALE GENOMIC DNA]</scope>
    <source>
        <strain evidence="4">SLM1</strain>
    </source>
</reference>
<dbReference type="Gene3D" id="1.50.10.10">
    <property type="match status" value="1"/>
</dbReference>
<dbReference type="OrthoDB" id="9802600at2"/>
<comment type="caution">
    <text evidence="4">The sequence shown here is derived from an EMBL/GenBank/DDBJ whole genome shotgun (WGS) entry which is preliminary data.</text>
</comment>
<dbReference type="STRING" id="59843.A3958_05815"/>
<sequence length="796" mass="89227">MNPAKQWTSKLWYREPAAKWEEALPLGNGRLGAMVFGGVEEERIQWNEDTLWSGFPRDTNNYEARRHLAAARKLITSGQYKEAEELIEDKMVGRGTESFLPLGDLLIRQSGIHGHRTEYRRELDLDTGIASVRFQSGGSATYARDMFISAVDQVAVIRCASPNNEDIRLDIRLDSPLRHGTRRCAEDGSLVLYGHAPTHIADNYKGDHPGSVLYEEGLGIRYEMRLLALPDSGQVTVDDCGMHINGSGPVTLLITAATNFAGFDRSPGSGGIDPSVICRKRLQDAVQHGYEELRERHVKDHQALFRRVDLRLESLDCERSTESAATDERMKAYREGQEDPALEALMFQFGRYLLMASSRPGTQPAHLQGIWNPHVQPPWNSDYTTNINTEMNYWPAETTHLSECHEPLIQMIRELSVSGRRTAKIHYGARGWVAHHNVDLWRMASPSDGRAMWAFWPMGGAWLCRHLWERYQFQPDLEYLRGTAYPLMREAALFCLDWLIEDGKGHLVTSPSTSPENQFLTAEGVPCSVSAGSTMDMAIIRDLFHNCIEASQLLGQDADLREEWESAAARLLPYGMDGEGKLMEWSEPYREAEPGHRHVSHLYGLYPGSDITLQGTPQLAEAAYRTLSSRISNGGGHTGWSCVWLINLFARLRQADKAYGYIRMLISRSMHPNLLGDHPPFQIDANFGGTAGLVEMLLQSHLGELQLLPALPYAWREGSVKGLKARGGFIINMEWSQGLLISASLTSTHGQHCRLNYPESLIVTREDGSVVKTQEDGAFETVIGSTYYITPVTNKA</sequence>
<dbReference type="FunFam" id="1.50.10.10:FF:000028">
    <property type="entry name" value="Alpha-L-fucosidase 2"/>
    <property type="match status" value="1"/>
</dbReference>
<evidence type="ECO:0000313" key="5">
    <source>
        <dbReference type="Proteomes" id="UP000076796"/>
    </source>
</evidence>
<dbReference type="GO" id="GO:0004560">
    <property type="term" value="F:alpha-L-fucosidase activity"/>
    <property type="evidence" value="ECO:0007669"/>
    <property type="project" value="InterPro"/>
</dbReference>